<feature type="domain" description="C3H1-type" evidence="3">
    <location>
        <begin position="741"/>
        <end position="768"/>
    </location>
</feature>
<dbReference type="SMART" id="SM00333">
    <property type="entry name" value="TUDOR"/>
    <property type="match status" value="3"/>
</dbReference>
<dbReference type="OrthoDB" id="10052065at2759"/>
<dbReference type="PROSITE" id="PS50103">
    <property type="entry name" value="ZF_C3H1"/>
    <property type="match status" value="1"/>
</dbReference>
<reference evidence="4 5" key="1">
    <citation type="journal article" date="2017" name="Gigascience">
        <title>Genome sequence of the small brown planthopper, Laodelphax striatellus.</title>
        <authorList>
            <person name="Zhu J."/>
            <person name="Jiang F."/>
            <person name="Wang X."/>
            <person name="Yang P."/>
            <person name="Bao Y."/>
            <person name="Zhao W."/>
            <person name="Wang W."/>
            <person name="Lu H."/>
            <person name="Wang Q."/>
            <person name="Cui N."/>
            <person name="Li J."/>
            <person name="Chen X."/>
            <person name="Luo L."/>
            <person name="Yu J."/>
            <person name="Kang L."/>
            <person name="Cui F."/>
        </authorList>
    </citation>
    <scope>NUCLEOTIDE SEQUENCE [LARGE SCALE GENOMIC DNA]</scope>
    <source>
        <strain evidence="4">Lst14</strain>
    </source>
</reference>
<feature type="zinc finger region" description="C3H1-type" evidence="1">
    <location>
        <begin position="741"/>
        <end position="768"/>
    </location>
</feature>
<evidence type="ECO:0000313" key="5">
    <source>
        <dbReference type="Proteomes" id="UP000291343"/>
    </source>
</evidence>
<keyword evidence="1" id="KW-0479">Metal-binding</keyword>
<evidence type="ECO:0000256" key="2">
    <source>
        <dbReference type="SAM" id="MobiDB-lite"/>
    </source>
</evidence>
<keyword evidence="1" id="KW-0863">Zinc-finger</keyword>
<dbReference type="AlphaFoldDB" id="A0A482WLF4"/>
<dbReference type="PANTHER" id="PTHR16442:SF1">
    <property type="entry name" value="RING FINGER PROTEIN 17"/>
    <property type="match status" value="1"/>
</dbReference>
<feature type="compositionally biased region" description="Low complexity" evidence="2">
    <location>
        <begin position="312"/>
        <end position="330"/>
    </location>
</feature>
<feature type="compositionally biased region" description="Basic and acidic residues" evidence="2">
    <location>
        <begin position="336"/>
        <end position="353"/>
    </location>
</feature>
<protein>
    <recommendedName>
        <fullName evidence="3">C3H1-type domain-containing protein</fullName>
    </recommendedName>
</protein>
<dbReference type="InParanoid" id="A0A482WLF4"/>
<evidence type="ECO:0000313" key="4">
    <source>
        <dbReference type="EMBL" id="RZF34150.1"/>
    </source>
</evidence>
<dbReference type="Gene3D" id="2.30.30.140">
    <property type="match status" value="3"/>
</dbReference>
<dbReference type="GO" id="GO:0005737">
    <property type="term" value="C:cytoplasm"/>
    <property type="evidence" value="ECO:0007669"/>
    <property type="project" value="UniProtKB-ARBA"/>
</dbReference>
<dbReference type="PANTHER" id="PTHR16442">
    <property type="entry name" value="RING FINGER PROTEIN 17"/>
    <property type="match status" value="1"/>
</dbReference>
<dbReference type="InterPro" id="IPR000571">
    <property type="entry name" value="Znf_CCCH"/>
</dbReference>
<dbReference type="SUPFAM" id="SSF63748">
    <property type="entry name" value="Tudor/PWWP/MBT"/>
    <property type="match status" value="3"/>
</dbReference>
<sequence>MEEIEELELITKKIEGVIENCDKVINYCESYKKKAKELMIHLQQGRRGPEFRRKYYKAQNLISHLESFTYELMLELELQNPLEDEEVCEITEVPCFPPSDGESQQFNMLYLRGSSPWNFWLSPCEENITRRLKELLQKRVNNLQPLDDKPICGDYVLYMKGTQLQRAMVQKLRSSDRYQIFDIDKGTNDAIRLDKLFRMDDEISLIPYQAVNCSVMKDSTDSSLWNKEMESMFATTLQMSQLTVKIIQENPGYPSSFFVKMKAVDIDDDTKKPVDIGKWITKRIIPGLKSGSNLSRPEYDVFFAENYDDNSSDSSNDASGDDSSQSCSKSPIIEMPNDKEVGSSLETRLHESRTGEKISLEIVPVSSQLGTATNAQAFPTSSKIAANFNDYPRRNHPNSSMLPVYPGPIPPTSSAMSFPMMPRHPNAGAMLGFPMIQRLPNAGSIGGYPIDPRSQLRYPMEPRPNIRPAMPPSSQWSTNDFNTVNQNYEIPKYELKTPVVLVRPNEELRAICSYVVSPNEFYVHLANKNNLKIDLLGADLENFYSKCNSPNYFLRPGFKYCACKYIWNEGYLDGPRTTWFRAEVISMEEGNEAFVYLVDYGIKVRKNINDLRVLEQRFFVYDKMAQRCHLHDVPMMKKTNYAKDVSDYFKSLLVTKEGSPELKINVFNNVQTRACSLSVVVKLPGRNESINDEIIKFIAKFCDEDRELEWNPMSEDYHAVTNRLDYAVDNPLMATCGFIPKDEERVCKFYASTGRCHKKACRQEHVFMGEDIFTVDKVETFSNTFCPQKLPEEGSKIKLKVLMNSCITHKRSGKRFYAHWKYADEDVNKHGKYKYDNDDENILLQDGEYYDDEDEETLVTLMNALNDTISTRKYKFADLPAEGEMLIARVMEDRYGNSWYRAQVTEVHETFCVVFLIDFGVIKNIAKKYLRAMEPRFLHLPPQAIEFCVAGVEVIEDKWGPNEPRTSILSQWEDKVLDAYVVKRYNGYVEVHLKNEKGESIRSKLLETGKYRSVDPQFGEDSGPIPG</sequence>
<dbReference type="Gene3D" id="2.40.50.90">
    <property type="match status" value="2"/>
</dbReference>
<dbReference type="Pfam" id="PF00567">
    <property type="entry name" value="TUDOR"/>
    <property type="match status" value="3"/>
</dbReference>
<dbReference type="EMBL" id="QKKF02032524">
    <property type="protein sequence ID" value="RZF34150.1"/>
    <property type="molecule type" value="Genomic_DNA"/>
</dbReference>
<name>A0A482WLF4_LAOST</name>
<proteinExistence type="predicted"/>
<dbReference type="InterPro" id="IPR002999">
    <property type="entry name" value="Tudor"/>
</dbReference>
<evidence type="ECO:0000259" key="3">
    <source>
        <dbReference type="PROSITE" id="PS50103"/>
    </source>
</evidence>
<dbReference type="STRING" id="195883.A0A482WLF4"/>
<organism evidence="4 5">
    <name type="scientific">Laodelphax striatellus</name>
    <name type="common">Small brown planthopper</name>
    <name type="synonym">Delphax striatella</name>
    <dbReference type="NCBI Taxonomy" id="195883"/>
    <lineage>
        <taxon>Eukaryota</taxon>
        <taxon>Metazoa</taxon>
        <taxon>Ecdysozoa</taxon>
        <taxon>Arthropoda</taxon>
        <taxon>Hexapoda</taxon>
        <taxon>Insecta</taxon>
        <taxon>Pterygota</taxon>
        <taxon>Neoptera</taxon>
        <taxon>Paraneoptera</taxon>
        <taxon>Hemiptera</taxon>
        <taxon>Auchenorrhyncha</taxon>
        <taxon>Fulgoroidea</taxon>
        <taxon>Delphacidae</taxon>
        <taxon>Criomorphinae</taxon>
        <taxon>Laodelphax</taxon>
    </lineage>
</organism>
<keyword evidence="1" id="KW-0862">Zinc</keyword>
<feature type="region of interest" description="Disordered" evidence="2">
    <location>
        <begin position="306"/>
        <end position="353"/>
    </location>
</feature>
<accession>A0A482WLF4</accession>
<evidence type="ECO:0000256" key="1">
    <source>
        <dbReference type="PROSITE-ProRule" id="PRU00723"/>
    </source>
</evidence>
<comment type="caution">
    <text evidence="4">The sequence shown here is derived from an EMBL/GenBank/DDBJ whole genome shotgun (WGS) entry which is preliminary data.</text>
</comment>
<dbReference type="GO" id="GO:0008270">
    <property type="term" value="F:zinc ion binding"/>
    <property type="evidence" value="ECO:0007669"/>
    <property type="project" value="UniProtKB-KW"/>
</dbReference>
<keyword evidence="5" id="KW-1185">Reference proteome</keyword>
<dbReference type="SMR" id="A0A482WLF4"/>
<gene>
    <name evidence="4" type="ORF">LSTR_LSTR003560</name>
</gene>
<dbReference type="InterPro" id="IPR035437">
    <property type="entry name" value="SNase_OB-fold_sf"/>
</dbReference>
<dbReference type="Proteomes" id="UP000291343">
    <property type="component" value="Unassembled WGS sequence"/>
</dbReference>